<accession>A0A0A8Y9W3</accession>
<reference evidence="1" key="1">
    <citation type="submission" date="2014-09" db="EMBL/GenBank/DDBJ databases">
        <authorList>
            <person name="Magalhaes I.L.F."/>
            <person name="Oliveira U."/>
            <person name="Santos F.R."/>
            <person name="Vidigal T.H.D.A."/>
            <person name="Brescovit A.D."/>
            <person name="Santos A.J."/>
        </authorList>
    </citation>
    <scope>NUCLEOTIDE SEQUENCE</scope>
    <source>
        <tissue evidence="1">Shoot tissue taken approximately 20 cm above the soil surface</tissue>
    </source>
</reference>
<name>A0A0A8Y9W3_ARUDO</name>
<dbReference type="AlphaFoldDB" id="A0A0A8Y9W3"/>
<organism evidence="1">
    <name type="scientific">Arundo donax</name>
    <name type="common">Giant reed</name>
    <name type="synonym">Donax arundinaceus</name>
    <dbReference type="NCBI Taxonomy" id="35708"/>
    <lineage>
        <taxon>Eukaryota</taxon>
        <taxon>Viridiplantae</taxon>
        <taxon>Streptophyta</taxon>
        <taxon>Embryophyta</taxon>
        <taxon>Tracheophyta</taxon>
        <taxon>Spermatophyta</taxon>
        <taxon>Magnoliopsida</taxon>
        <taxon>Liliopsida</taxon>
        <taxon>Poales</taxon>
        <taxon>Poaceae</taxon>
        <taxon>PACMAD clade</taxon>
        <taxon>Arundinoideae</taxon>
        <taxon>Arundineae</taxon>
        <taxon>Arundo</taxon>
    </lineage>
</organism>
<sequence>MFCKSLMIPHATISNRIFSQNVSNLEWNTLIIRNVLDLQQGNLRDLAL</sequence>
<proteinExistence type="predicted"/>
<reference evidence="1" key="2">
    <citation type="journal article" date="2015" name="Data Brief">
        <title>Shoot transcriptome of the giant reed, Arundo donax.</title>
        <authorList>
            <person name="Barrero R.A."/>
            <person name="Guerrero F.D."/>
            <person name="Moolhuijzen P."/>
            <person name="Goolsby J.A."/>
            <person name="Tidwell J."/>
            <person name="Bellgard S.E."/>
            <person name="Bellgard M.I."/>
        </authorList>
    </citation>
    <scope>NUCLEOTIDE SEQUENCE</scope>
    <source>
        <tissue evidence="1">Shoot tissue taken approximately 20 cm above the soil surface</tissue>
    </source>
</reference>
<protein>
    <submittedName>
        <fullName evidence="1">Uncharacterized protein</fullName>
    </submittedName>
</protein>
<dbReference type="EMBL" id="GBRH01275241">
    <property type="protein sequence ID" value="JAD22654.1"/>
    <property type="molecule type" value="Transcribed_RNA"/>
</dbReference>
<evidence type="ECO:0000313" key="1">
    <source>
        <dbReference type="EMBL" id="JAD22654.1"/>
    </source>
</evidence>